<reference evidence="2 3" key="1">
    <citation type="journal article" date="2015" name="Sci. Rep.">
        <title>Chromosome-level genome map provides insights into diverse defense mechanisms in the medicinal fungus Ganoderma sinense.</title>
        <authorList>
            <person name="Zhu Y."/>
            <person name="Xu J."/>
            <person name="Sun C."/>
            <person name="Zhou S."/>
            <person name="Xu H."/>
            <person name="Nelson D.R."/>
            <person name="Qian J."/>
            <person name="Song J."/>
            <person name="Luo H."/>
            <person name="Xiang L."/>
            <person name="Li Y."/>
            <person name="Xu Z."/>
            <person name="Ji A."/>
            <person name="Wang L."/>
            <person name="Lu S."/>
            <person name="Hayward A."/>
            <person name="Sun W."/>
            <person name="Li X."/>
            <person name="Schwartz D.C."/>
            <person name="Wang Y."/>
            <person name="Chen S."/>
        </authorList>
    </citation>
    <scope>NUCLEOTIDE SEQUENCE [LARGE SCALE GENOMIC DNA]</scope>
    <source>
        <strain evidence="2 3">ZZ0214-1</strain>
    </source>
</reference>
<dbReference type="STRING" id="1077348.A0A2G8SU37"/>
<comment type="caution">
    <text evidence="2">The sequence shown here is derived from an EMBL/GenBank/DDBJ whole genome shotgun (WGS) entry which is preliminary data.</text>
</comment>
<feature type="region of interest" description="Disordered" evidence="1">
    <location>
        <begin position="24"/>
        <end position="64"/>
    </location>
</feature>
<feature type="compositionally biased region" description="Acidic residues" evidence="1">
    <location>
        <begin position="160"/>
        <end position="169"/>
    </location>
</feature>
<evidence type="ECO:0000256" key="1">
    <source>
        <dbReference type="SAM" id="MobiDB-lite"/>
    </source>
</evidence>
<protein>
    <submittedName>
        <fullName evidence="2">Uncharacterized protein</fullName>
    </submittedName>
</protein>
<dbReference type="Proteomes" id="UP000230002">
    <property type="component" value="Unassembled WGS sequence"/>
</dbReference>
<name>A0A2G8SU37_9APHY</name>
<evidence type="ECO:0000313" key="3">
    <source>
        <dbReference type="Proteomes" id="UP000230002"/>
    </source>
</evidence>
<dbReference type="AlphaFoldDB" id="A0A2G8SU37"/>
<feature type="region of interest" description="Disordered" evidence="1">
    <location>
        <begin position="80"/>
        <end position="184"/>
    </location>
</feature>
<sequence length="184" mass="19257">MLSLFRAEEGEEELDIRRRIGLDVLPDRADPGSGVSGSQMPLDAGRTSLWNAPRPSIETGNNSGTLSLLARDTVPMQVDAPASPVIIQPSQLPAPPSVGLRHPQTPAPPVNYPAETGDMAQSPPPPPDPLTSGSGVVGPKSATVSVPPVTHATTVWTPMDQDDDSDNVDEPMPTIDLGSDSESE</sequence>
<proteinExistence type="predicted"/>
<dbReference type="EMBL" id="AYKW01000001">
    <property type="protein sequence ID" value="PIL37289.1"/>
    <property type="molecule type" value="Genomic_DNA"/>
</dbReference>
<evidence type="ECO:0000313" key="2">
    <source>
        <dbReference type="EMBL" id="PIL37289.1"/>
    </source>
</evidence>
<accession>A0A2G8SU37</accession>
<dbReference type="OrthoDB" id="20900at2759"/>
<gene>
    <name evidence="2" type="ORF">GSI_00982</name>
</gene>
<keyword evidence="3" id="KW-1185">Reference proteome</keyword>
<organism evidence="2 3">
    <name type="scientific">Ganoderma sinense ZZ0214-1</name>
    <dbReference type="NCBI Taxonomy" id="1077348"/>
    <lineage>
        <taxon>Eukaryota</taxon>
        <taxon>Fungi</taxon>
        <taxon>Dikarya</taxon>
        <taxon>Basidiomycota</taxon>
        <taxon>Agaricomycotina</taxon>
        <taxon>Agaricomycetes</taxon>
        <taxon>Polyporales</taxon>
        <taxon>Polyporaceae</taxon>
        <taxon>Ganoderma</taxon>
    </lineage>
</organism>